<keyword evidence="2" id="KW-1185">Reference proteome</keyword>
<accession>A0A1H9FWQ3</accession>
<dbReference type="STRING" id="489703.SAMN04488038_106129"/>
<dbReference type="Proteomes" id="UP000199233">
    <property type="component" value="Unassembled WGS sequence"/>
</dbReference>
<dbReference type="RefSeq" id="WP_143068903.1">
    <property type="nucleotide sequence ID" value="NZ_FOFS01000006.1"/>
</dbReference>
<evidence type="ECO:0000313" key="1">
    <source>
        <dbReference type="EMBL" id="SEQ42331.1"/>
    </source>
</evidence>
<name>A0A1H9FWQ3_9GAMM</name>
<gene>
    <name evidence="1" type="ORF">SAMN04488038_106129</name>
</gene>
<sequence>MPAPEMLQVLVRAGNLYLSAALCQRYLPQLGAVALLRREPYVLLLPLLPEAGGLLLKQRNAAGDRVLHAQEFFREHGYAERDEPQSLPVHWDSTQAALCMPEPARRAA</sequence>
<dbReference type="OrthoDB" id="8081572at2"/>
<dbReference type="AlphaFoldDB" id="A0A1H9FWQ3"/>
<reference evidence="1 2" key="1">
    <citation type="submission" date="2016-10" db="EMBL/GenBank/DDBJ databases">
        <authorList>
            <person name="de Groot N.N."/>
        </authorList>
    </citation>
    <scope>NUCLEOTIDE SEQUENCE [LARGE SCALE GENOMIC DNA]</scope>
    <source>
        <strain evidence="1 2">DSM 25927</strain>
    </source>
</reference>
<proteinExistence type="predicted"/>
<protein>
    <submittedName>
        <fullName evidence="1">Uncharacterized protein</fullName>
    </submittedName>
</protein>
<evidence type="ECO:0000313" key="2">
    <source>
        <dbReference type="Proteomes" id="UP000199233"/>
    </source>
</evidence>
<dbReference type="EMBL" id="FOFS01000006">
    <property type="protein sequence ID" value="SEQ42331.1"/>
    <property type="molecule type" value="Genomic_DNA"/>
</dbReference>
<organism evidence="1 2">
    <name type="scientific">Solimonas aquatica</name>
    <dbReference type="NCBI Taxonomy" id="489703"/>
    <lineage>
        <taxon>Bacteria</taxon>
        <taxon>Pseudomonadati</taxon>
        <taxon>Pseudomonadota</taxon>
        <taxon>Gammaproteobacteria</taxon>
        <taxon>Nevskiales</taxon>
        <taxon>Nevskiaceae</taxon>
        <taxon>Solimonas</taxon>
    </lineage>
</organism>